<name>A0AAN7A005_9PEZI</name>
<dbReference type="InterPro" id="IPR054505">
    <property type="entry name" value="Myb_DNA-bind_8"/>
</dbReference>
<dbReference type="AlphaFoldDB" id="A0AAN7A005"/>
<feature type="compositionally biased region" description="Low complexity" evidence="1">
    <location>
        <begin position="1"/>
        <end position="14"/>
    </location>
</feature>
<feature type="compositionally biased region" description="Polar residues" evidence="1">
    <location>
        <begin position="106"/>
        <end position="118"/>
    </location>
</feature>
<proteinExistence type="predicted"/>
<reference evidence="3" key="1">
    <citation type="journal article" date="2023" name="Mol. Phylogenet. Evol.">
        <title>Genome-scale phylogeny and comparative genomics of the fungal order Sordariales.</title>
        <authorList>
            <person name="Hensen N."/>
            <person name="Bonometti L."/>
            <person name="Westerberg I."/>
            <person name="Brannstrom I.O."/>
            <person name="Guillou S."/>
            <person name="Cros-Aarteil S."/>
            <person name="Calhoun S."/>
            <person name="Haridas S."/>
            <person name="Kuo A."/>
            <person name="Mondo S."/>
            <person name="Pangilinan J."/>
            <person name="Riley R."/>
            <person name="LaButti K."/>
            <person name="Andreopoulos B."/>
            <person name="Lipzen A."/>
            <person name="Chen C."/>
            <person name="Yan M."/>
            <person name="Daum C."/>
            <person name="Ng V."/>
            <person name="Clum A."/>
            <person name="Steindorff A."/>
            <person name="Ohm R.A."/>
            <person name="Martin F."/>
            <person name="Silar P."/>
            <person name="Natvig D.O."/>
            <person name="Lalanne C."/>
            <person name="Gautier V."/>
            <person name="Ament-Velasquez S.L."/>
            <person name="Kruys A."/>
            <person name="Hutchinson M.I."/>
            <person name="Powell A.J."/>
            <person name="Barry K."/>
            <person name="Miller A.N."/>
            <person name="Grigoriev I.V."/>
            <person name="Debuchy R."/>
            <person name="Gladieux P."/>
            <person name="Hiltunen Thoren M."/>
            <person name="Johannesson H."/>
        </authorList>
    </citation>
    <scope>NUCLEOTIDE SEQUENCE</scope>
    <source>
        <strain evidence="3">CBS 538.74</strain>
    </source>
</reference>
<evidence type="ECO:0000259" key="2">
    <source>
        <dbReference type="Pfam" id="PF22980"/>
    </source>
</evidence>
<evidence type="ECO:0000313" key="4">
    <source>
        <dbReference type="Proteomes" id="UP001302745"/>
    </source>
</evidence>
<feature type="compositionally biased region" description="Basic and acidic residues" evidence="1">
    <location>
        <begin position="372"/>
        <end position="383"/>
    </location>
</feature>
<accession>A0AAN7A005</accession>
<feature type="region of interest" description="Disordered" evidence="1">
    <location>
        <begin position="75"/>
        <end position="139"/>
    </location>
</feature>
<feature type="region of interest" description="Disordered" evidence="1">
    <location>
        <begin position="1"/>
        <end position="23"/>
    </location>
</feature>
<keyword evidence="4" id="KW-1185">Reference proteome</keyword>
<gene>
    <name evidence="3" type="ORF">C8A00DRAFT_13716</name>
</gene>
<dbReference type="Pfam" id="PF22980">
    <property type="entry name" value="Myb_DNA-bind_8"/>
    <property type="match status" value="1"/>
</dbReference>
<comment type="caution">
    <text evidence="3">The sequence shown here is derived from an EMBL/GenBank/DDBJ whole genome shotgun (WGS) entry which is preliminary data.</text>
</comment>
<dbReference type="EMBL" id="MU856892">
    <property type="protein sequence ID" value="KAK4155226.1"/>
    <property type="molecule type" value="Genomic_DNA"/>
</dbReference>
<protein>
    <recommendedName>
        <fullName evidence="2">Myb-like DNA-binding domain-containing protein</fullName>
    </recommendedName>
</protein>
<dbReference type="Proteomes" id="UP001302745">
    <property type="component" value="Unassembled WGS sequence"/>
</dbReference>
<feature type="region of interest" description="Disordered" evidence="1">
    <location>
        <begin position="372"/>
        <end position="394"/>
    </location>
</feature>
<organism evidence="3 4">
    <name type="scientific">Chaetomidium leptoderma</name>
    <dbReference type="NCBI Taxonomy" id="669021"/>
    <lineage>
        <taxon>Eukaryota</taxon>
        <taxon>Fungi</taxon>
        <taxon>Dikarya</taxon>
        <taxon>Ascomycota</taxon>
        <taxon>Pezizomycotina</taxon>
        <taxon>Sordariomycetes</taxon>
        <taxon>Sordariomycetidae</taxon>
        <taxon>Sordariales</taxon>
        <taxon>Chaetomiaceae</taxon>
        <taxon>Chaetomidium</taxon>
    </lineage>
</organism>
<reference evidence="3" key="2">
    <citation type="submission" date="2023-05" db="EMBL/GenBank/DDBJ databases">
        <authorList>
            <consortium name="Lawrence Berkeley National Laboratory"/>
            <person name="Steindorff A."/>
            <person name="Hensen N."/>
            <person name="Bonometti L."/>
            <person name="Westerberg I."/>
            <person name="Brannstrom I.O."/>
            <person name="Guillou S."/>
            <person name="Cros-Aarteil S."/>
            <person name="Calhoun S."/>
            <person name="Haridas S."/>
            <person name="Kuo A."/>
            <person name="Mondo S."/>
            <person name="Pangilinan J."/>
            <person name="Riley R."/>
            <person name="Labutti K."/>
            <person name="Andreopoulos B."/>
            <person name="Lipzen A."/>
            <person name="Chen C."/>
            <person name="Yanf M."/>
            <person name="Daum C."/>
            <person name="Ng V."/>
            <person name="Clum A."/>
            <person name="Ohm R."/>
            <person name="Martin F."/>
            <person name="Silar P."/>
            <person name="Natvig D."/>
            <person name="Lalanne C."/>
            <person name="Gautier V."/>
            <person name="Ament-Velasquez S.L."/>
            <person name="Kruys A."/>
            <person name="Hutchinson M.I."/>
            <person name="Powell A.J."/>
            <person name="Barry K."/>
            <person name="Miller A.N."/>
            <person name="Grigoriev I.V."/>
            <person name="Debuchy R."/>
            <person name="Gladieux P."/>
            <person name="Thoren M.H."/>
            <person name="Johannesson H."/>
        </authorList>
    </citation>
    <scope>NUCLEOTIDE SEQUENCE</scope>
    <source>
        <strain evidence="3">CBS 538.74</strain>
    </source>
</reference>
<evidence type="ECO:0000256" key="1">
    <source>
        <dbReference type="SAM" id="MobiDB-lite"/>
    </source>
</evidence>
<sequence>MPPKATKAAATGDAADGRKQPTPQEAFLFYNIIKNMKGKPEVDWTAVAADAGFKNAETAKVRYGQIKRKLGLDNWTSGKAKDSKDEEDGDGAGLPETPAGPRTKKSVTTPSGSGTNSGVKKRASVSKTPGSRSRKAKSQAIIKMEELEQDENDDAVNNDDEMIDFSTPSKKKNVTGLKTEFNTNLNYTGPDYSNFPASLPEVVLRREAILVNLSGTWTVSPAPIDVHSQWLAQLPAHIQTRFYSQAHGVARGATTDAEGENEVNAQLLGEPFNAAAVAATHFGNGQQQQQLPPMHGTNLPMPLGMAVEMGYLPAPTGGPAVAAVGNGSNGAGNSNNDDNNITQALGGGGEITAAAAGLHSVPMHPMYREQMLERETREQEARDQAALFGGQDGF</sequence>
<evidence type="ECO:0000313" key="3">
    <source>
        <dbReference type="EMBL" id="KAK4155226.1"/>
    </source>
</evidence>
<feature type="domain" description="Myb-like DNA-binding" evidence="2">
    <location>
        <begin position="28"/>
        <end position="71"/>
    </location>
</feature>